<dbReference type="EMBL" id="FOJM01000024">
    <property type="protein sequence ID" value="SFA59914.1"/>
    <property type="molecule type" value="Genomic_DNA"/>
</dbReference>
<name>A0A1I0U7C4_9SPHI</name>
<dbReference type="RefSeq" id="WP_090987875.1">
    <property type="nucleotide sequence ID" value="NZ_FOJM01000024.1"/>
</dbReference>
<accession>A0A1I0U7C4</accession>
<protein>
    <submittedName>
        <fullName evidence="1">Uncharacterized protein</fullName>
    </submittedName>
</protein>
<gene>
    <name evidence="1" type="ORF">SAMN04488511_12428</name>
</gene>
<keyword evidence="2" id="KW-1185">Reference proteome</keyword>
<evidence type="ECO:0000313" key="2">
    <source>
        <dbReference type="Proteomes" id="UP000198836"/>
    </source>
</evidence>
<dbReference type="OrthoDB" id="275225at2"/>
<dbReference type="STRING" id="332999.SAMN04488511_12428"/>
<organism evidence="1 2">
    <name type="scientific">Pedobacter suwonensis</name>
    <dbReference type="NCBI Taxonomy" id="332999"/>
    <lineage>
        <taxon>Bacteria</taxon>
        <taxon>Pseudomonadati</taxon>
        <taxon>Bacteroidota</taxon>
        <taxon>Sphingobacteriia</taxon>
        <taxon>Sphingobacteriales</taxon>
        <taxon>Sphingobacteriaceae</taxon>
        <taxon>Pedobacter</taxon>
    </lineage>
</organism>
<evidence type="ECO:0000313" key="1">
    <source>
        <dbReference type="EMBL" id="SFA59914.1"/>
    </source>
</evidence>
<dbReference type="Proteomes" id="UP000198836">
    <property type="component" value="Unassembled WGS sequence"/>
</dbReference>
<dbReference type="AlphaFoldDB" id="A0A1I0U7C4"/>
<sequence>MDQDTAKYIVNYFSNLLSKEERLAIRHTHSVIKLGLDSGQVNNRKVINVYKKAGWLSEDENILVLLQDGYDSFELTVAKRILLQHQEVVSLNKCPNCGKLARTPLAKQCRFCSHNWH</sequence>
<proteinExistence type="predicted"/>
<reference evidence="2" key="1">
    <citation type="submission" date="2016-10" db="EMBL/GenBank/DDBJ databases">
        <authorList>
            <person name="Varghese N."/>
            <person name="Submissions S."/>
        </authorList>
    </citation>
    <scope>NUCLEOTIDE SEQUENCE [LARGE SCALE GENOMIC DNA]</scope>
    <source>
        <strain evidence="2">DSM 18130</strain>
    </source>
</reference>